<feature type="region of interest" description="Disordered" evidence="1">
    <location>
        <begin position="210"/>
        <end position="230"/>
    </location>
</feature>
<feature type="compositionally biased region" description="Polar residues" evidence="1">
    <location>
        <begin position="343"/>
        <end position="360"/>
    </location>
</feature>
<dbReference type="AlphaFoldDB" id="A0A4D5S5B3"/>
<feature type="region of interest" description="Disordered" evidence="1">
    <location>
        <begin position="1"/>
        <end position="106"/>
    </location>
</feature>
<name>A0A4D5S5B3_IXOSC</name>
<protein>
    <submittedName>
        <fullName evidence="2">Uncharacterized protein</fullName>
    </submittedName>
</protein>
<dbReference type="VEuPathDB" id="VectorBase:ISCI007704"/>
<feature type="region of interest" description="Disordered" evidence="1">
    <location>
        <begin position="316"/>
        <end position="361"/>
    </location>
</feature>
<sequence>MGTGQSAAHVTSSSVSTRYPSATYLNLEPRSQSELLWPVEPRPVASPPPRPASRDVPSPPSPSKATRVPLVQTVHVQEGHAQDSNGQQHHSVRADSPMPKTQLDQPMLRWDEERGPVLDLDMASGQSAHREDLDSQIREIEENTDGILEDIEDECFDSQVEEQTTTTTTTVSLLGVPAVNGRGVMPASNFLPRGDNKFDKKVFVDKEGFLPLGRPQLPPTRSTHTRRASVPRENALRNKHRKFLSRTTVPDARGPQQPGAATVVNRIREQAQRRLNTTQVSMMTHQSRRQDAERWSPDPEFEGSLDFEKYRRANSRMSQEHAATESRLLETGPQNKESPHQWRLNSNETGSKVHQPTGHTNFLKPLEYDLTEELILEDIEKEFS</sequence>
<organism evidence="2">
    <name type="scientific">Ixodes scapularis</name>
    <name type="common">Black-legged tick</name>
    <name type="synonym">Deer tick</name>
    <dbReference type="NCBI Taxonomy" id="6945"/>
    <lineage>
        <taxon>Eukaryota</taxon>
        <taxon>Metazoa</taxon>
        <taxon>Ecdysozoa</taxon>
        <taxon>Arthropoda</taxon>
        <taxon>Chelicerata</taxon>
        <taxon>Arachnida</taxon>
        <taxon>Acari</taxon>
        <taxon>Parasitiformes</taxon>
        <taxon>Ixodida</taxon>
        <taxon>Ixodoidea</taxon>
        <taxon>Ixodidae</taxon>
        <taxon>Ixodinae</taxon>
        <taxon>Ixodes</taxon>
    </lineage>
</organism>
<accession>A0A4D5S5B3</accession>
<feature type="compositionally biased region" description="Polar residues" evidence="1">
    <location>
        <begin position="18"/>
        <end position="34"/>
    </location>
</feature>
<dbReference type="EMBL" id="GHJT01010384">
    <property type="protein sequence ID" value="MOY44355.1"/>
    <property type="molecule type" value="Transcribed_RNA"/>
</dbReference>
<feature type="compositionally biased region" description="Low complexity" evidence="1">
    <location>
        <begin position="1"/>
        <end position="17"/>
    </location>
</feature>
<dbReference type="OrthoDB" id="10369473at2759"/>
<evidence type="ECO:0000256" key="1">
    <source>
        <dbReference type="SAM" id="MobiDB-lite"/>
    </source>
</evidence>
<feature type="region of interest" description="Disordered" evidence="1">
    <location>
        <begin position="281"/>
        <end position="301"/>
    </location>
</feature>
<feature type="compositionally biased region" description="Basic and acidic residues" evidence="1">
    <location>
        <begin position="318"/>
        <end position="328"/>
    </location>
</feature>
<feature type="compositionally biased region" description="Basic and acidic residues" evidence="1">
    <location>
        <begin position="288"/>
        <end position="297"/>
    </location>
</feature>
<feature type="compositionally biased region" description="Pro residues" evidence="1">
    <location>
        <begin position="40"/>
        <end position="62"/>
    </location>
</feature>
<feature type="non-terminal residue" evidence="2">
    <location>
        <position position="384"/>
    </location>
</feature>
<dbReference type="VEuPathDB" id="VectorBase:ISCP_025153"/>
<dbReference type="VEuPathDB" id="VectorBase:ISCW007704"/>
<proteinExistence type="predicted"/>
<reference evidence="2" key="1">
    <citation type="submission" date="2019-04" db="EMBL/GenBank/DDBJ databases">
        <title>An insight into the mialome of Ixodes scapularis.</title>
        <authorList>
            <person name="Ribeiro J.M."/>
            <person name="Mather T.N."/>
            <person name="Karim S."/>
        </authorList>
    </citation>
    <scope>NUCLEOTIDE SEQUENCE</scope>
</reference>
<evidence type="ECO:0000313" key="2">
    <source>
        <dbReference type="EMBL" id="MOY44355.1"/>
    </source>
</evidence>